<organism evidence="1 2">
    <name type="scientific">Streblomastix strix</name>
    <dbReference type="NCBI Taxonomy" id="222440"/>
    <lineage>
        <taxon>Eukaryota</taxon>
        <taxon>Metamonada</taxon>
        <taxon>Preaxostyla</taxon>
        <taxon>Oxymonadida</taxon>
        <taxon>Streblomastigidae</taxon>
        <taxon>Streblomastix</taxon>
    </lineage>
</organism>
<gene>
    <name evidence="1" type="ORF">EZS28_021278</name>
</gene>
<dbReference type="EMBL" id="SNRW01006378">
    <property type="protein sequence ID" value="KAA6383198.1"/>
    <property type="molecule type" value="Genomic_DNA"/>
</dbReference>
<protein>
    <submittedName>
        <fullName evidence="1">Uncharacterized protein</fullName>
    </submittedName>
</protein>
<evidence type="ECO:0000313" key="2">
    <source>
        <dbReference type="Proteomes" id="UP000324800"/>
    </source>
</evidence>
<dbReference type="AlphaFoldDB" id="A0A5J4VKS5"/>
<dbReference type="Proteomes" id="UP000324800">
    <property type="component" value="Unassembled WGS sequence"/>
</dbReference>
<evidence type="ECO:0000313" key="1">
    <source>
        <dbReference type="EMBL" id="KAA6383198.1"/>
    </source>
</evidence>
<proteinExistence type="predicted"/>
<comment type="caution">
    <text evidence="1">The sequence shown here is derived from an EMBL/GenBank/DDBJ whole genome shotgun (WGS) entry which is preliminary data.</text>
</comment>
<accession>A0A5J4VKS5</accession>
<name>A0A5J4VKS5_9EUKA</name>
<sequence>MNPATRLLRFGDSGVFDPVGRFAQASRLSVSQRQKGTTPSRVSLSNYFHCPSEIFRSLGLRISVGRQFFSGQKKVGPFLIRNSLYYPDNKTLVLHIVVVSVIFIQIPFPLHSRKSPGEIVLNKASASPNVGDGEFR</sequence>
<reference evidence="1 2" key="1">
    <citation type="submission" date="2019-03" db="EMBL/GenBank/DDBJ databases">
        <title>Single cell metagenomics reveals metabolic interactions within the superorganism composed of flagellate Streblomastix strix and complex community of Bacteroidetes bacteria on its surface.</title>
        <authorList>
            <person name="Treitli S.C."/>
            <person name="Kolisko M."/>
            <person name="Husnik F."/>
            <person name="Keeling P."/>
            <person name="Hampl V."/>
        </authorList>
    </citation>
    <scope>NUCLEOTIDE SEQUENCE [LARGE SCALE GENOMIC DNA]</scope>
    <source>
        <strain evidence="1">ST1C</strain>
    </source>
</reference>